<dbReference type="Gene3D" id="3.20.20.70">
    <property type="entry name" value="Aldolase class I"/>
    <property type="match status" value="1"/>
</dbReference>
<organism evidence="2 3">
    <name type="scientific">Blyttiomyces helicus</name>
    <dbReference type="NCBI Taxonomy" id="388810"/>
    <lineage>
        <taxon>Eukaryota</taxon>
        <taxon>Fungi</taxon>
        <taxon>Fungi incertae sedis</taxon>
        <taxon>Chytridiomycota</taxon>
        <taxon>Chytridiomycota incertae sedis</taxon>
        <taxon>Chytridiomycetes</taxon>
        <taxon>Chytridiomycetes incertae sedis</taxon>
        <taxon>Blyttiomyces</taxon>
    </lineage>
</organism>
<evidence type="ECO:0000313" key="3">
    <source>
        <dbReference type="Proteomes" id="UP000269721"/>
    </source>
</evidence>
<dbReference type="InterPro" id="IPR001155">
    <property type="entry name" value="OxRdtase_FMN_N"/>
</dbReference>
<gene>
    <name evidence="2" type="ORF">BDK51DRAFT_45687</name>
</gene>
<dbReference type="Proteomes" id="UP000269721">
    <property type="component" value="Unassembled WGS sequence"/>
</dbReference>
<dbReference type="GO" id="GO:0010181">
    <property type="term" value="F:FMN binding"/>
    <property type="evidence" value="ECO:0007669"/>
    <property type="project" value="InterPro"/>
</dbReference>
<sequence length="136" mass="14702">MTISLASPLQIGDLTLKNRFVLASLMRDRNPGTVPTELNVEYYRQRVTAGLLLSEGIMIEPLGSEWTNAAGIFSEKQIAGWKKVTDAVHAEGSIIFAQLWHAGRMTHPALQAGQPTVGPSAIAAKGGKFRQLVGYV</sequence>
<dbReference type="PANTHER" id="PTHR22893">
    <property type="entry name" value="NADH OXIDOREDUCTASE-RELATED"/>
    <property type="match status" value="1"/>
</dbReference>
<dbReference type="SUPFAM" id="SSF51395">
    <property type="entry name" value="FMN-linked oxidoreductases"/>
    <property type="match status" value="1"/>
</dbReference>
<proteinExistence type="predicted"/>
<accession>A0A4P9W6W5</accession>
<feature type="domain" description="NADH:flavin oxidoreductase/NADH oxidase N-terminal" evidence="1">
    <location>
        <begin position="5"/>
        <end position="124"/>
    </location>
</feature>
<dbReference type="OrthoDB" id="276546at2759"/>
<dbReference type="InterPro" id="IPR045247">
    <property type="entry name" value="Oye-like"/>
</dbReference>
<dbReference type="EMBL" id="KZ997964">
    <property type="protein sequence ID" value="RKO86718.1"/>
    <property type="molecule type" value="Genomic_DNA"/>
</dbReference>
<dbReference type="PANTHER" id="PTHR22893:SF91">
    <property type="entry name" value="NADPH DEHYDROGENASE 2-RELATED"/>
    <property type="match status" value="1"/>
</dbReference>
<dbReference type="GO" id="GO:0016491">
    <property type="term" value="F:oxidoreductase activity"/>
    <property type="evidence" value="ECO:0007669"/>
    <property type="project" value="InterPro"/>
</dbReference>
<dbReference type="AlphaFoldDB" id="A0A4P9W6W5"/>
<dbReference type="GO" id="GO:0005829">
    <property type="term" value="C:cytosol"/>
    <property type="evidence" value="ECO:0007669"/>
    <property type="project" value="TreeGrafter"/>
</dbReference>
<reference evidence="3" key="1">
    <citation type="journal article" date="2018" name="Nat. Microbiol.">
        <title>Leveraging single-cell genomics to expand the fungal tree of life.</title>
        <authorList>
            <person name="Ahrendt S.R."/>
            <person name="Quandt C.A."/>
            <person name="Ciobanu D."/>
            <person name="Clum A."/>
            <person name="Salamov A."/>
            <person name="Andreopoulos B."/>
            <person name="Cheng J.F."/>
            <person name="Woyke T."/>
            <person name="Pelin A."/>
            <person name="Henrissat B."/>
            <person name="Reynolds N.K."/>
            <person name="Benny G.L."/>
            <person name="Smith M.E."/>
            <person name="James T.Y."/>
            <person name="Grigoriev I.V."/>
        </authorList>
    </citation>
    <scope>NUCLEOTIDE SEQUENCE [LARGE SCALE GENOMIC DNA]</scope>
</reference>
<evidence type="ECO:0000259" key="1">
    <source>
        <dbReference type="Pfam" id="PF00724"/>
    </source>
</evidence>
<evidence type="ECO:0000313" key="2">
    <source>
        <dbReference type="EMBL" id="RKO86718.1"/>
    </source>
</evidence>
<name>A0A4P9W6W5_9FUNG</name>
<protein>
    <recommendedName>
        <fullName evidence="1">NADH:flavin oxidoreductase/NADH oxidase N-terminal domain-containing protein</fullName>
    </recommendedName>
</protein>
<dbReference type="Pfam" id="PF00724">
    <property type="entry name" value="Oxidored_FMN"/>
    <property type="match status" value="1"/>
</dbReference>
<keyword evidence="3" id="KW-1185">Reference proteome</keyword>
<dbReference type="InterPro" id="IPR013785">
    <property type="entry name" value="Aldolase_TIM"/>
</dbReference>